<organism evidence="2 3">
    <name type="scientific">Shewanella putrefaciens</name>
    <name type="common">Pseudomonas putrefaciens</name>
    <dbReference type="NCBI Taxonomy" id="24"/>
    <lineage>
        <taxon>Bacteria</taxon>
        <taxon>Pseudomonadati</taxon>
        <taxon>Pseudomonadota</taxon>
        <taxon>Gammaproteobacteria</taxon>
        <taxon>Alteromonadales</taxon>
        <taxon>Shewanellaceae</taxon>
        <taxon>Shewanella</taxon>
    </lineage>
</organism>
<keyword evidence="1" id="KW-0812">Transmembrane</keyword>
<evidence type="ECO:0000256" key="1">
    <source>
        <dbReference type="SAM" id="Phobius"/>
    </source>
</evidence>
<evidence type="ECO:0000313" key="3">
    <source>
        <dbReference type="Proteomes" id="UP000827084"/>
    </source>
</evidence>
<keyword evidence="3" id="KW-1185">Reference proteome</keyword>
<dbReference type="EMBL" id="CP080635">
    <property type="protein sequence ID" value="QYX73254.1"/>
    <property type="molecule type" value="Genomic_DNA"/>
</dbReference>
<sequence>MRSQQKAESNLLNLYGRMIALIVVLTMMAIIGIKYFSTMPQLAARGLELEHTRFLNIVAMVRSQWLSLGKPSQMNLDWEIFDNQNQQLKPSVVKMNPLGWPQPQQRNNQGCQALWQQLMGTELKKSTLIGAYLPRDNSCHYRSQNGDSIGYQLDSGRVIFLTNP</sequence>
<keyword evidence="1" id="KW-0472">Membrane</keyword>
<dbReference type="GeneID" id="67442031"/>
<dbReference type="RefSeq" id="WP_025008511.1">
    <property type="nucleotide sequence ID" value="NZ_BMPK01000012.1"/>
</dbReference>
<protein>
    <submittedName>
        <fullName evidence="2">MSHA biogenesis protein MshF</fullName>
    </submittedName>
</protein>
<evidence type="ECO:0000313" key="2">
    <source>
        <dbReference type="EMBL" id="QYX73254.1"/>
    </source>
</evidence>
<name>A0ABX8XCD8_SHEPU</name>
<dbReference type="Proteomes" id="UP000827084">
    <property type="component" value="Chromosome"/>
</dbReference>
<keyword evidence="1" id="KW-1133">Transmembrane helix</keyword>
<accession>A0ABX8XCD8</accession>
<feature type="transmembrane region" description="Helical" evidence="1">
    <location>
        <begin position="14"/>
        <end position="36"/>
    </location>
</feature>
<proteinExistence type="predicted"/>
<gene>
    <name evidence="2" type="ORF">K3G22_02195</name>
</gene>
<reference evidence="2 3" key="1">
    <citation type="submission" date="2021-08" db="EMBL/GenBank/DDBJ databases">
        <title>Shewanella putrefaciens YZ-J, complete genome.</title>
        <authorList>
            <person name="Yi Z."/>
        </authorList>
    </citation>
    <scope>NUCLEOTIDE SEQUENCE [LARGE SCALE GENOMIC DNA]</scope>
    <source>
        <strain evidence="2 3">YZ-J</strain>
    </source>
</reference>